<dbReference type="EMBL" id="QQAZ01000006">
    <property type="protein sequence ID" value="RDI49934.1"/>
    <property type="molecule type" value="Genomic_DNA"/>
</dbReference>
<dbReference type="SUPFAM" id="SSF51182">
    <property type="entry name" value="RmlC-like cupins"/>
    <property type="match status" value="1"/>
</dbReference>
<name>A0A370H2P3_9NOCA</name>
<dbReference type="InterPro" id="IPR014710">
    <property type="entry name" value="RmlC-like_jellyroll"/>
</dbReference>
<accession>A0A370H2P3</accession>
<gene>
    <name evidence="2" type="ORF">DFR68_106372</name>
</gene>
<proteinExistence type="predicted"/>
<keyword evidence="3" id="KW-1185">Reference proteome</keyword>
<dbReference type="PANTHER" id="PTHR36169">
    <property type="entry name" value="ETHANOLAMINE UTILIZATION PROTEIN EUTQ"/>
    <property type="match status" value="1"/>
</dbReference>
<dbReference type="STRING" id="1210089.GCA_001613165_05186"/>
<dbReference type="Pfam" id="PF05899">
    <property type="entry name" value="Cupin_3"/>
    <property type="match status" value="1"/>
</dbReference>
<sequence>MQTQVVTIADAECRAEWEPLGDNRFAGSDLIDATTHPDARMTVGFGRIAGGESMRATYPYDEVMVVLKGTVTVRTQGGETFTAAPGNVVYMPAGSTNTYEFSGEVEVAYIANPPAAYAEHVARSAAT</sequence>
<evidence type="ECO:0000313" key="2">
    <source>
        <dbReference type="EMBL" id="RDI49934.1"/>
    </source>
</evidence>
<dbReference type="InterPro" id="IPR008579">
    <property type="entry name" value="UGlyAH_Cupin_dom"/>
</dbReference>
<evidence type="ECO:0000313" key="3">
    <source>
        <dbReference type="Proteomes" id="UP000255355"/>
    </source>
</evidence>
<dbReference type="PANTHER" id="PTHR36169:SF1">
    <property type="entry name" value="ACETATE KINASE EUTQ"/>
    <property type="match status" value="1"/>
</dbReference>
<protein>
    <submittedName>
        <fullName evidence="2">Uncharacterized protein DUF861</fullName>
    </submittedName>
</protein>
<dbReference type="AlphaFoldDB" id="A0A370H2P3"/>
<comment type="caution">
    <text evidence="2">The sequence shown here is derived from an EMBL/GenBank/DDBJ whole genome shotgun (WGS) entry which is preliminary data.</text>
</comment>
<feature type="domain" description="(S)-ureidoglycine aminohydrolase cupin" evidence="1">
    <location>
        <begin position="54"/>
        <end position="106"/>
    </location>
</feature>
<dbReference type="InterPro" id="IPR010424">
    <property type="entry name" value="EutQ"/>
</dbReference>
<organism evidence="2 3">
    <name type="scientific">Nocardia mexicana</name>
    <dbReference type="NCBI Taxonomy" id="279262"/>
    <lineage>
        <taxon>Bacteria</taxon>
        <taxon>Bacillati</taxon>
        <taxon>Actinomycetota</taxon>
        <taxon>Actinomycetes</taxon>
        <taxon>Mycobacteriales</taxon>
        <taxon>Nocardiaceae</taxon>
        <taxon>Nocardia</taxon>
    </lineage>
</organism>
<dbReference type="Proteomes" id="UP000255355">
    <property type="component" value="Unassembled WGS sequence"/>
</dbReference>
<dbReference type="RefSeq" id="WP_068024759.1">
    <property type="nucleotide sequence ID" value="NZ_QQAZ01000006.1"/>
</dbReference>
<reference evidence="2 3" key="1">
    <citation type="submission" date="2018-07" db="EMBL/GenBank/DDBJ databases">
        <title>Genomic Encyclopedia of Type Strains, Phase IV (KMG-IV): sequencing the most valuable type-strain genomes for metagenomic binning, comparative biology and taxonomic classification.</title>
        <authorList>
            <person name="Goeker M."/>
        </authorList>
    </citation>
    <scope>NUCLEOTIDE SEQUENCE [LARGE SCALE GENOMIC DNA]</scope>
    <source>
        <strain evidence="2 3">DSM 44952</strain>
    </source>
</reference>
<dbReference type="InterPro" id="IPR011051">
    <property type="entry name" value="RmlC_Cupin_sf"/>
</dbReference>
<dbReference type="Gene3D" id="2.60.120.10">
    <property type="entry name" value="Jelly Rolls"/>
    <property type="match status" value="1"/>
</dbReference>
<evidence type="ECO:0000259" key="1">
    <source>
        <dbReference type="Pfam" id="PF05899"/>
    </source>
</evidence>